<proteinExistence type="predicted"/>
<keyword evidence="2" id="KW-1185">Reference proteome</keyword>
<dbReference type="PANTHER" id="PTHR47377">
    <property type="entry name" value="RHODANESE-LIKE DOMAIN-CONTAINING PROTEIN 4, CHLOROPLASTIC"/>
    <property type="match status" value="1"/>
</dbReference>
<evidence type="ECO:0000313" key="2">
    <source>
        <dbReference type="Proteomes" id="UP001159364"/>
    </source>
</evidence>
<dbReference type="AlphaFoldDB" id="A0AAV8TN44"/>
<dbReference type="Proteomes" id="UP001159364">
    <property type="component" value="Linkage Group LG04"/>
</dbReference>
<dbReference type="PANTHER" id="PTHR47377:SF1">
    <property type="entry name" value="RHODANESE-LIKE DOMAIN-CONTAINING PROTEIN 4, CHLOROPLASTIC"/>
    <property type="match status" value="1"/>
</dbReference>
<evidence type="ECO:0008006" key="3">
    <source>
        <dbReference type="Google" id="ProtNLM"/>
    </source>
</evidence>
<dbReference type="InterPro" id="IPR044240">
    <property type="entry name" value="STR4-like"/>
</dbReference>
<sequence>MEDLNAARLIPTSVLRVRRRIDSRILAQPTTSSLKFSASASSSTKLPELQECLSRVFNEGLLLLSSVLRSSILDFDLNGVVDRFIRYSEENPTVIASGVIALAVPLVRKSSKPWGVESARKAYEVLGDDVNTQLLDIRAPTEFRQVGVPDVRGLSKKPDVDLLRS</sequence>
<gene>
    <name evidence="1" type="ORF">K2173_017383</name>
</gene>
<dbReference type="InterPro" id="IPR036873">
    <property type="entry name" value="Rhodanese-like_dom_sf"/>
</dbReference>
<comment type="caution">
    <text evidence="1">The sequence shown here is derived from an EMBL/GenBank/DDBJ whole genome shotgun (WGS) entry which is preliminary data.</text>
</comment>
<protein>
    <recommendedName>
        <fullName evidence="3">Rhodanese domain-containing protein</fullName>
    </recommendedName>
</protein>
<accession>A0AAV8TN44</accession>
<evidence type="ECO:0000313" key="1">
    <source>
        <dbReference type="EMBL" id="KAJ8767339.1"/>
    </source>
</evidence>
<reference evidence="1 2" key="1">
    <citation type="submission" date="2021-09" db="EMBL/GenBank/DDBJ databases">
        <title>Genomic insights and catalytic innovation underlie evolution of tropane alkaloids biosynthesis.</title>
        <authorList>
            <person name="Wang Y.-J."/>
            <person name="Tian T."/>
            <person name="Huang J.-P."/>
            <person name="Huang S.-X."/>
        </authorList>
    </citation>
    <scope>NUCLEOTIDE SEQUENCE [LARGE SCALE GENOMIC DNA]</scope>
    <source>
        <strain evidence="1">KIB-2018</strain>
        <tissue evidence="1">Leaf</tissue>
    </source>
</reference>
<organism evidence="1 2">
    <name type="scientific">Erythroxylum novogranatense</name>
    <dbReference type="NCBI Taxonomy" id="1862640"/>
    <lineage>
        <taxon>Eukaryota</taxon>
        <taxon>Viridiplantae</taxon>
        <taxon>Streptophyta</taxon>
        <taxon>Embryophyta</taxon>
        <taxon>Tracheophyta</taxon>
        <taxon>Spermatophyta</taxon>
        <taxon>Magnoliopsida</taxon>
        <taxon>eudicotyledons</taxon>
        <taxon>Gunneridae</taxon>
        <taxon>Pentapetalae</taxon>
        <taxon>rosids</taxon>
        <taxon>fabids</taxon>
        <taxon>Malpighiales</taxon>
        <taxon>Erythroxylaceae</taxon>
        <taxon>Erythroxylum</taxon>
    </lineage>
</organism>
<name>A0AAV8TN44_9ROSI</name>
<dbReference type="EMBL" id="JAIWQS010000004">
    <property type="protein sequence ID" value="KAJ8767339.1"/>
    <property type="molecule type" value="Genomic_DNA"/>
</dbReference>
<dbReference type="Gene3D" id="3.40.250.10">
    <property type="entry name" value="Rhodanese-like domain"/>
    <property type="match status" value="1"/>
</dbReference>